<sequence length="148" mass="16968">MKGRYLYSFMFGALLLGSFSWQADLKKAFSSMMTTDNIQLSEREASLDAGRDSAVFVTKGTCWWINKILVDGQPVEFKVADSQNDRFKLEGEWFTIERDGRQKLVVKADDNRFASPRNIKIVLEVGKSFDSIDIEQQGMDRRLAQLQE</sequence>
<dbReference type="RefSeq" id="WP_062179113.1">
    <property type="nucleotide sequence ID" value="NZ_BBXL01000006.1"/>
</dbReference>
<dbReference type="AlphaFoldDB" id="A0A1M5F376"/>
<organism evidence="1 2">
    <name type="scientific">Dysgonomonas macrotermitis</name>
    <dbReference type="NCBI Taxonomy" id="1346286"/>
    <lineage>
        <taxon>Bacteria</taxon>
        <taxon>Pseudomonadati</taxon>
        <taxon>Bacteroidota</taxon>
        <taxon>Bacteroidia</taxon>
        <taxon>Bacteroidales</taxon>
        <taxon>Dysgonomonadaceae</taxon>
        <taxon>Dysgonomonas</taxon>
    </lineage>
</organism>
<dbReference type="EMBL" id="FQUC01000011">
    <property type="protein sequence ID" value="SHF85621.1"/>
    <property type="molecule type" value="Genomic_DNA"/>
</dbReference>
<protein>
    <submittedName>
        <fullName evidence="1">Uncharacterized protein</fullName>
    </submittedName>
</protein>
<evidence type="ECO:0000313" key="1">
    <source>
        <dbReference type="EMBL" id="SHF85621.1"/>
    </source>
</evidence>
<name>A0A1M5F376_9BACT</name>
<gene>
    <name evidence="1" type="ORF">SAMN05444362_11129</name>
</gene>
<keyword evidence="2" id="KW-1185">Reference proteome</keyword>
<evidence type="ECO:0000313" key="2">
    <source>
        <dbReference type="Proteomes" id="UP000184480"/>
    </source>
</evidence>
<accession>A0A1M5F376</accession>
<dbReference type="OrthoDB" id="1351904at2"/>
<dbReference type="Proteomes" id="UP000184480">
    <property type="component" value="Unassembled WGS sequence"/>
</dbReference>
<proteinExistence type="predicted"/>
<reference evidence="2" key="1">
    <citation type="submission" date="2016-11" db="EMBL/GenBank/DDBJ databases">
        <authorList>
            <person name="Varghese N."/>
            <person name="Submissions S."/>
        </authorList>
    </citation>
    <scope>NUCLEOTIDE SEQUENCE [LARGE SCALE GENOMIC DNA]</scope>
    <source>
        <strain evidence="2">DSM 27370</strain>
    </source>
</reference>